<name>A0A2C5Z179_9HYPO</name>
<dbReference type="InterPro" id="IPR053037">
    <property type="entry name" value="Pericyclase_pydY-like"/>
</dbReference>
<protein>
    <recommendedName>
        <fullName evidence="3">Lipocalin-like domain-containing protein</fullName>
    </recommendedName>
</protein>
<evidence type="ECO:0008006" key="3">
    <source>
        <dbReference type="Google" id="ProtNLM"/>
    </source>
</evidence>
<sequence length="191" mass="21441">MAAPPNKTINNLSGKWALNRQLSDSLDAGLSLQGINFLFRKAIGVASITIQVNQYQAPPRPPSQAEGTYTAIDIDQSASGLSSTQELRCLDDVSREHRDWLFGTVMSRSSWTSLDKVDDDFLRKGWDVDQADAGNTALVRTLAENEDYGWTATQIWGFQTIDGERHYCRNIVFKKGQQRVEALLVYDWVPE</sequence>
<dbReference type="AlphaFoldDB" id="A0A2C5Z179"/>
<evidence type="ECO:0000313" key="1">
    <source>
        <dbReference type="EMBL" id="PHH72921.1"/>
    </source>
</evidence>
<organism evidence="1 2">
    <name type="scientific">Ophiocordyceps australis</name>
    <dbReference type="NCBI Taxonomy" id="1399860"/>
    <lineage>
        <taxon>Eukaryota</taxon>
        <taxon>Fungi</taxon>
        <taxon>Dikarya</taxon>
        <taxon>Ascomycota</taxon>
        <taxon>Pezizomycotina</taxon>
        <taxon>Sordariomycetes</taxon>
        <taxon>Hypocreomycetidae</taxon>
        <taxon>Hypocreales</taxon>
        <taxon>Ophiocordycipitaceae</taxon>
        <taxon>Ophiocordyceps</taxon>
    </lineage>
</organism>
<dbReference type="EMBL" id="NJEU01000546">
    <property type="protein sequence ID" value="PHH72921.1"/>
    <property type="molecule type" value="Genomic_DNA"/>
</dbReference>
<accession>A0A2C5Z179</accession>
<keyword evidence="2" id="KW-1185">Reference proteome</keyword>
<proteinExistence type="predicted"/>
<evidence type="ECO:0000313" key="2">
    <source>
        <dbReference type="Proteomes" id="UP000224854"/>
    </source>
</evidence>
<dbReference type="PANTHER" id="PTHR38115:SF1">
    <property type="entry name" value="LIPOCALIN-LIKE DOMAIN-CONTAINING PROTEIN"/>
    <property type="match status" value="1"/>
</dbReference>
<dbReference type="PANTHER" id="PTHR38115">
    <property type="entry name" value="LIPOCALIN-LIKE DOMAIN-CONTAINING PROTEIN"/>
    <property type="match status" value="1"/>
</dbReference>
<dbReference type="Proteomes" id="UP000224854">
    <property type="component" value="Unassembled WGS sequence"/>
</dbReference>
<dbReference type="OrthoDB" id="425354at2759"/>
<gene>
    <name evidence="1" type="ORF">CDD82_5735</name>
</gene>
<comment type="caution">
    <text evidence="1">The sequence shown here is derived from an EMBL/GenBank/DDBJ whole genome shotgun (WGS) entry which is preliminary data.</text>
</comment>
<reference evidence="1 2" key="1">
    <citation type="submission" date="2017-06" db="EMBL/GenBank/DDBJ databases">
        <title>Ant-infecting Ophiocordyceps genomes reveal a high diversity of potential behavioral manipulation genes and a possible major role for enterotoxins.</title>
        <authorList>
            <person name="De Bekker C."/>
            <person name="Evans H.C."/>
            <person name="Brachmann A."/>
            <person name="Hughes D.P."/>
        </authorList>
    </citation>
    <scope>NUCLEOTIDE SEQUENCE [LARGE SCALE GENOMIC DNA]</scope>
    <source>
        <strain evidence="1 2">1348a</strain>
    </source>
</reference>